<organism evidence="8 9">
    <name type="scientific">Oryza sativa subsp. indica</name>
    <name type="common">Rice</name>
    <dbReference type="NCBI Taxonomy" id="39946"/>
    <lineage>
        <taxon>Eukaryota</taxon>
        <taxon>Viridiplantae</taxon>
        <taxon>Streptophyta</taxon>
        <taxon>Embryophyta</taxon>
        <taxon>Tracheophyta</taxon>
        <taxon>Spermatophyta</taxon>
        <taxon>Magnoliopsida</taxon>
        <taxon>Liliopsida</taxon>
        <taxon>Poales</taxon>
        <taxon>Poaceae</taxon>
        <taxon>BOP clade</taxon>
        <taxon>Oryzoideae</taxon>
        <taxon>Oryzeae</taxon>
        <taxon>Oryzinae</taxon>
        <taxon>Oryza</taxon>
        <taxon>Oryza sativa</taxon>
    </lineage>
</organism>
<keyword evidence="3" id="KW-0804">Transcription</keyword>
<accession>A2WTK3</accession>
<dbReference type="PANTHER" id="PTHR46631:SF24">
    <property type="entry name" value="OS01G0667100 PROTEIN"/>
    <property type="match status" value="1"/>
</dbReference>
<dbReference type="PROSITE" id="PS51005">
    <property type="entry name" value="NAC"/>
    <property type="match status" value="1"/>
</dbReference>
<feature type="compositionally biased region" description="Low complexity" evidence="5">
    <location>
        <begin position="324"/>
        <end position="335"/>
    </location>
</feature>
<evidence type="ECO:0000256" key="6">
    <source>
        <dbReference type="SAM" id="Phobius"/>
    </source>
</evidence>
<evidence type="ECO:0000256" key="1">
    <source>
        <dbReference type="ARBA" id="ARBA00023015"/>
    </source>
</evidence>
<feature type="compositionally biased region" description="Basic and acidic residues" evidence="5">
    <location>
        <begin position="491"/>
        <end position="502"/>
    </location>
</feature>
<dbReference type="AlphaFoldDB" id="A2WTK3"/>
<keyword evidence="9" id="KW-1185">Reference proteome</keyword>
<feature type="domain" description="NAC" evidence="7">
    <location>
        <begin position="171"/>
        <end position="321"/>
    </location>
</feature>
<evidence type="ECO:0000256" key="2">
    <source>
        <dbReference type="ARBA" id="ARBA00023125"/>
    </source>
</evidence>
<feature type="compositionally biased region" description="Pro residues" evidence="5">
    <location>
        <begin position="56"/>
        <end position="65"/>
    </location>
</feature>
<sequence>MAGEMPDADGKPRSASSGFQPSAPPQPQAQQYQYGTFGAPSSAPGEVPQPAVGFPQPAPPPGLRHYPQPPPPSYAVYPPLPPQTYPAAAPYYAQGYQAVQGYIPVVEGRPVRMRRLPFCGLGMGWFLFIIGFFLAAIPWYIGAFVLICVRVHDYRRNQDMLLALLRLRLLALLSCLVSPEEKRFGEPAYRNPPPSSSSCGFIIHEADVYSADPADLTRGFAPAVARSSGDEAWYFFSAVRGLKGGRKARTVDDGAGCWHSEAGAKPVLAASSGRRLGHRQSFSFITKDDDGQRVRSGWLMVELSLDVDEEEQLVLSKVYFSPRAPGAKKPTTAAAMSRHKRKLSTTDIASPPRRQRRHRVVPSSPPEEPNTSPSPAAAPPDQQEGGDDDPDRGSISWWLRRVFGLTATFTEEESIELNPWLKDILRPFPPPLPPTPPPPCPSPRRKLIDMPEIREFIMRGSYLGGGPAPPRYECDHPAMVMTGGDDQQQLDEQRRDDVGDDRAHYDRVDGQLQFERHYLQL</sequence>
<keyword evidence="6" id="KW-0472">Membrane</keyword>
<dbReference type="Pfam" id="PF02365">
    <property type="entry name" value="NAM"/>
    <property type="match status" value="1"/>
</dbReference>
<evidence type="ECO:0000313" key="8">
    <source>
        <dbReference type="EMBL" id="EAY75299.1"/>
    </source>
</evidence>
<dbReference type="EMBL" id="CM000126">
    <property type="protein sequence ID" value="EAY75299.1"/>
    <property type="molecule type" value="Genomic_DNA"/>
</dbReference>
<keyword evidence="1" id="KW-0805">Transcription regulation</keyword>
<dbReference type="PANTHER" id="PTHR46631">
    <property type="entry name" value="60S RIBOSOMAL PROTEIN L18A-LIKE"/>
    <property type="match status" value="1"/>
</dbReference>
<dbReference type="InterPro" id="IPR036093">
    <property type="entry name" value="NAC_dom_sf"/>
</dbReference>
<dbReference type="Gene3D" id="2.170.150.80">
    <property type="entry name" value="NAC domain"/>
    <property type="match status" value="1"/>
</dbReference>
<proteinExistence type="predicted"/>
<feature type="compositionally biased region" description="Low complexity" evidence="5">
    <location>
        <begin position="369"/>
        <end position="383"/>
    </location>
</feature>
<dbReference type="GO" id="GO:0003677">
    <property type="term" value="F:DNA binding"/>
    <property type="evidence" value="ECO:0007669"/>
    <property type="project" value="UniProtKB-KW"/>
</dbReference>
<dbReference type="Proteomes" id="UP000007015">
    <property type="component" value="Chromosome 1"/>
</dbReference>
<dbReference type="InterPro" id="IPR003441">
    <property type="entry name" value="NAC-dom"/>
</dbReference>
<keyword evidence="6" id="KW-0812">Transmembrane</keyword>
<name>A2WTK3_ORYSI</name>
<keyword evidence="4" id="KW-0539">Nucleus</keyword>
<feature type="region of interest" description="Disordered" evidence="5">
    <location>
        <begin position="1"/>
        <end position="65"/>
    </location>
</feature>
<reference evidence="8 9" key="1">
    <citation type="journal article" date="2005" name="PLoS Biol.">
        <title>The genomes of Oryza sativa: a history of duplications.</title>
        <authorList>
            <person name="Yu J."/>
            <person name="Wang J."/>
            <person name="Lin W."/>
            <person name="Li S."/>
            <person name="Li H."/>
            <person name="Zhou J."/>
            <person name="Ni P."/>
            <person name="Dong W."/>
            <person name="Hu S."/>
            <person name="Zeng C."/>
            <person name="Zhang J."/>
            <person name="Zhang Y."/>
            <person name="Li R."/>
            <person name="Xu Z."/>
            <person name="Li S."/>
            <person name="Li X."/>
            <person name="Zheng H."/>
            <person name="Cong L."/>
            <person name="Lin L."/>
            <person name="Yin J."/>
            <person name="Geng J."/>
            <person name="Li G."/>
            <person name="Shi J."/>
            <person name="Liu J."/>
            <person name="Lv H."/>
            <person name="Li J."/>
            <person name="Wang J."/>
            <person name="Deng Y."/>
            <person name="Ran L."/>
            <person name="Shi X."/>
            <person name="Wang X."/>
            <person name="Wu Q."/>
            <person name="Li C."/>
            <person name="Ren X."/>
            <person name="Wang J."/>
            <person name="Wang X."/>
            <person name="Li D."/>
            <person name="Liu D."/>
            <person name="Zhang X."/>
            <person name="Ji Z."/>
            <person name="Zhao W."/>
            <person name="Sun Y."/>
            <person name="Zhang Z."/>
            <person name="Bao J."/>
            <person name="Han Y."/>
            <person name="Dong L."/>
            <person name="Ji J."/>
            <person name="Chen P."/>
            <person name="Wu S."/>
            <person name="Liu J."/>
            <person name="Xiao Y."/>
            <person name="Bu D."/>
            <person name="Tan J."/>
            <person name="Yang L."/>
            <person name="Ye C."/>
            <person name="Zhang J."/>
            <person name="Xu J."/>
            <person name="Zhou Y."/>
            <person name="Yu Y."/>
            <person name="Zhang B."/>
            <person name="Zhuang S."/>
            <person name="Wei H."/>
            <person name="Liu B."/>
            <person name="Lei M."/>
            <person name="Yu H."/>
            <person name="Li Y."/>
            <person name="Xu H."/>
            <person name="Wei S."/>
            <person name="He X."/>
            <person name="Fang L."/>
            <person name="Zhang Z."/>
            <person name="Zhang Y."/>
            <person name="Huang X."/>
            <person name="Su Z."/>
            <person name="Tong W."/>
            <person name="Li J."/>
            <person name="Tong Z."/>
            <person name="Li S."/>
            <person name="Ye J."/>
            <person name="Wang L."/>
            <person name="Fang L."/>
            <person name="Lei T."/>
            <person name="Chen C."/>
            <person name="Chen H."/>
            <person name="Xu Z."/>
            <person name="Li H."/>
            <person name="Huang H."/>
            <person name="Zhang F."/>
            <person name="Xu H."/>
            <person name="Li N."/>
            <person name="Zhao C."/>
            <person name="Li S."/>
            <person name="Dong L."/>
            <person name="Huang Y."/>
            <person name="Li L."/>
            <person name="Xi Y."/>
            <person name="Qi Q."/>
            <person name="Li W."/>
            <person name="Zhang B."/>
            <person name="Hu W."/>
            <person name="Zhang Y."/>
            <person name="Tian X."/>
            <person name="Jiao Y."/>
            <person name="Liang X."/>
            <person name="Jin J."/>
            <person name="Gao L."/>
            <person name="Zheng W."/>
            <person name="Hao B."/>
            <person name="Liu S."/>
            <person name="Wang W."/>
            <person name="Yuan L."/>
            <person name="Cao M."/>
            <person name="McDermott J."/>
            <person name="Samudrala R."/>
            <person name="Wang J."/>
            <person name="Wong G.K."/>
            <person name="Yang H."/>
        </authorList>
    </citation>
    <scope>NUCLEOTIDE SEQUENCE [LARGE SCALE GENOMIC DNA]</scope>
    <source>
        <strain evidence="9">cv. 93-11</strain>
    </source>
</reference>
<feature type="region of interest" description="Disordered" evidence="5">
    <location>
        <begin position="482"/>
        <end position="502"/>
    </location>
</feature>
<dbReference type="HOGENOM" id="CLU_523161_0_0_1"/>
<evidence type="ECO:0000256" key="5">
    <source>
        <dbReference type="SAM" id="MobiDB-lite"/>
    </source>
</evidence>
<feature type="transmembrane region" description="Helical" evidence="6">
    <location>
        <begin position="123"/>
        <end position="149"/>
    </location>
</feature>
<evidence type="ECO:0000313" key="9">
    <source>
        <dbReference type="Proteomes" id="UP000007015"/>
    </source>
</evidence>
<keyword evidence="6" id="KW-1133">Transmembrane helix</keyword>
<evidence type="ECO:0000256" key="3">
    <source>
        <dbReference type="ARBA" id="ARBA00023163"/>
    </source>
</evidence>
<protein>
    <recommendedName>
        <fullName evidence="7">NAC domain-containing protein</fullName>
    </recommendedName>
</protein>
<dbReference type="Gramene" id="BGIOSGA001061-TA">
    <property type="protein sequence ID" value="BGIOSGA001061-PA"/>
    <property type="gene ID" value="BGIOSGA001061"/>
</dbReference>
<evidence type="ECO:0000256" key="4">
    <source>
        <dbReference type="ARBA" id="ARBA00023242"/>
    </source>
</evidence>
<dbReference type="InterPro" id="IPR044804">
    <property type="entry name" value="Ribosomal_eL20z-like"/>
</dbReference>
<keyword evidence="2" id="KW-0238">DNA-binding</keyword>
<gene>
    <name evidence="8" type="ORF">OsI_03190</name>
</gene>
<dbReference type="GO" id="GO:0006355">
    <property type="term" value="P:regulation of DNA-templated transcription"/>
    <property type="evidence" value="ECO:0007669"/>
    <property type="project" value="InterPro"/>
</dbReference>
<dbReference type="STRING" id="39946.A2WTK3"/>
<dbReference type="SUPFAM" id="SSF101941">
    <property type="entry name" value="NAC domain"/>
    <property type="match status" value="1"/>
</dbReference>
<evidence type="ECO:0000259" key="7">
    <source>
        <dbReference type="PROSITE" id="PS51005"/>
    </source>
</evidence>
<feature type="region of interest" description="Disordered" evidence="5">
    <location>
        <begin position="324"/>
        <end position="393"/>
    </location>
</feature>